<feature type="region of interest" description="Disordered" evidence="1">
    <location>
        <begin position="98"/>
        <end position="166"/>
    </location>
</feature>
<evidence type="ECO:0000256" key="1">
    <source>
        <dbReference type="SAM" id="MobiDB-lite"/>
    </source>
</evidence>
<name>A0A9W6BV34_9CHLO</name>
<reference evidence="2 3" key="1">
    <citation type="journal article" date="2023" name="Commun. Biol.">
        <title>Reorganization of the ancestral sex-determining regions during the evolution of trioecy in Pleodorina starrii.</title>
        <authorList>
            <person name="Takahashi K."/>
            <person name="Suzuki S."/>
            <person name="Kawai-Toyooka H."/>
            <person name="Yamamoto K."/>
            <person name="Hamaji T."/>
            <person name="Ootsuki R."/>
            <person name="Yamaguchi H."/>
            <person name="Kawachi M."/>
            <person name="Higashiyama T."/>
            <person name="Nozaki H."/>
        </authorList>
    </citation>
    <scope>NUCLEOTIDE SEQUENCE [LARGE SCALE GENOMIC DNA]</scope>
    <source>
        <strain evidence="2 3">NIES-4479</strain>
    </source>
</reference>
<protein>
    <submittedName>
        <fullName evidence="2">Uncharacterized protein</fullName>
    </submittedName>
</protein>
<feature type="region of interest" description="Disordered" evidence="1">
    <location>
        <begin position="386"/>
        <end position="409"/>
    </location>
</feature>
<feature type="region of interest" description="Disordered" evidence="1">
    <location>
        <begin position="182"/>
        <end position="213"/>
    </location>
</feature>
<dbReference type="EMBL" id="BRXU01000023">
    <property type="protein sequence ID" value="GLC58510.1"/>
    <property type="molecule type" value="Genomic_DNA"/>
</dbReference>
<dbReference type="Proteomes" id="UP001165080">
    <property type="component" value="Unassembled WGS sequence"/>
</dbReference>
<feature type="compositionally biased region" description="Gly residues" evidence="1">
    <location>
        <begin position="387"/>
        <end position="399"/>
    </location>
</feature>
<gene>
    <name evidence="2" type="primary">PLEST005317</name>
    <name evidence="2" type="ORF">PLESTB_001368800</name>
</gene>
<feature type="compositionally biased region" description="Low complexity" evidence="1">
    <location>
        <begin position="106"/>
        <end position="117"/>
    </location>
</feature>
<evidence type="ECO:0000313" key="2">
    <source>
        <dbReference type="EMBL" id="GLC58510.1"/>
    </source>
</evidence>
<proteinExistence type="predicted"/>
<feature type="region of interest" description="Disordered" evidence="1">
    <location>
        <begin position="33"/>
        <end position="66"/>
    </location>
</feature>
<feature type="compositionally biased region" description="Low complexity" evidence="1">
    <location>
        <begin position="153"/>
        <end position="162"/>
    </location>
</feature>
<evidence type="ECO:0000313" key="3">
    <source>
        <dbReference type="Proteomes" id="UP001165080"/>
    </source>
</evidence>
<keyword evidence="3" id="KW-1185">Reference proteome</keyword>
<sequence length="464" mass="47114">MAAEGSHVRFSIKYPPDIHVLPSLPGAVLRQCQVPCSDSNKPPGPADLPPPPAPTADPQACNAEPPQCTEALTASPNTRPRRVSFDATLGAELLDTYDGCGGQHGPGRAAPAPLGPAVLPERWGADPRGFPARGRREAQCPSGSTSYGALQAGSSVGSRSSGGRSGAAIPCTHAVAINCGKKRPATGRGHGPARSSSLQVRGSGGGGDGGRRRWGSMTAAVAFFRGGPRKVPRGAAADSDEEEGPFMPIQRTVDSHTLHRARLERDALRWESVTTALPLFTRPESADGAVGSGGDATTTSCMASNEDGASLTKLEAATASADLALKIAPLALFADSVQRDVAAVSGTTIASKLAGLPGKLVSKVRALAGRRSARVYPLSPPAAGCTASGGGGGGGGSVECGGTPAPPGPLRVVLSRQGSASQLADTAASQPLNDWTPRSEYSVVYRFVYITCGNTLARVGASPP</sequence>
<organism evidence="2 3">
    <name type="scientific">Pleodorina starrii</name>
    <dbReference type="NCBI Taxonomy" id="330485"/>
    <lineage>
        <taxon>Eukaryota</taxon>
        <taxon>Viridiplantae</taxon>
        <taxon>Chlorophyta</taxon>
        <taxon>core chlorophytes</taxon>
        <taxon>Chlorophyceae</taxon>
        <taxon>CS clade</taxon>
        <taxon>Chlamydomonadales</taxon>
        <taxon>Volvocaceae</taxon>
        <taxon>Pleodorina</taxon>
    </lineage>
</organism>
<comment type="caution">
    <text evidence="2">The sequence shown here is derived from an EMBL/GenBank/DDBJ whole genome shotgun (WGS) entry which is preliminary data.</text>
</comment>
<accession>A0A9W6BV34</accession>
<dbReference type="AlphaFoldDB" id="A0A9W6BV34"/>
<feature type="compositionally biased region" description="Pro residues" evidence="1">
    <location>
        <begin position="42"/>
        <end position="55"/>
    </location>
</feature>